<sequence>MLTAKERVMNAIEGKDVDRVPVVCPGGMMNMVVEDVMDIKNITWPSAHDNPLEMAELTYGLYENKCFDNVGVPFCMTVEAEAMGAKVFMGTKITEPRVCEYPITSVLDFENLHNINVSESRVKVVTDAIKILKEKDSDVSIVGNVVGPISLASSLIEPVDFYKDMRRKKADVHKYMDFVTDNLIIYTKALIDAGADIIAISDPSGTGEILGPKMFAEFATPYLNRLIDSIKEYSDKKVILHICGRLKSVYSELNVLHNDVISFETLTSVKDIMASVENKCFMGNISTLTLEQGTEETIKGLTEHCIKNGVNIIAPACGLGTRSPIKNLQTMIKTSELY</sequence>
<evidence type="ECO:0000256" key="2">
    <source>
        <dbReference type="ARBA" id="ARBA00022603"/>
    </source>
</evidence>
<dbReference type="InterPro" id="IPR006360">
    <property type="entry name" value="Mtase_MtaA_CmuA"/>
</dbReference>
<feature type="domain" description="Uroporphyrinogen decarboxylase (URO-D)" evidence="7">
    <location>
        <begin position="3"/>
        <end position="334"/>
    </location>
</feature>
<evidence type="ECO:0000256" key="1">
    <source>
        <dbReference type="ARBA" id="ARBA00001947"/>
    </source>
</evidence>
<dbReference type="GO" id="GO:0032259">
    <property type="term" value="P:methylation"/>
    <property type="evidence" value="ECO:0007669"/>
    <property type="project" value="UniProtKB-KW"/>
</dbReference>
<dbReference type="NCBIfam" id="NF004889">
    <property type="entry name" value="PRK06252.1"/>
    <property type="match status" value="1"/>
</dbReference>
<dbReference type="GO" id="GO:0004853">
    <property type="term" value="F:uroporphyrinogen decarboxylase activity"/>
    <property type="evidence" value="ECO:0007669"/>
    <property type="project" value="InterPro"/>
</dbReference>
<reference evidence="8 9" key="1">
    <citation type="submission" date="2016-11" db="EMBL/GenBank/DDBJ databases">
        <authorList>
            <person name="Jaros S."/>
            <person name="Januszkiewicz K."/>
            <person name="Wedrychowicz H."/>
        </authorList>
    </citation>
    <scope>NUCLEOTIDE SEQUENCE [LARGE SCALE GENOMIC DNA]</scope>
    <source>
        <strain evidence="8 9">DSM 3089</strain>
    </source>
</reference>
<evidence type="ECO:0000256" key="3">
    <source>
        <dbReference type="ARBA" id="ARBA00022679"/>
    </source>
</evidence>
<dbReference type="Pfam" id="PF01208">
    <property type="entry name" value="URO-D"/>
    <property type="match status" value="1"/>
</dbReference>
<accession>A0A1M5WMC0</accession>
<gene>
    <name evidence="8" type="ORF">SAMN02745196_01739</name>
</gene>
<dbReference type="EMBL" id="FQXP01000006">
    <property type="protein sequence ID" value="SHH88715.1"/>
    <property type="molecule type" value="Genomic_DNA"/>
</dbReference>
<dbReference type="NCBIfam" id="TIGR01463">
    <property type="entry name" value="mtaA_cmuA"/>
    <property type="match status" value="1"/>
</dbReference>
<comment type="cofactor">
    <cofactor evidence="1">
        <name>Zn(2+)</name>
        <dbReference type="ChEBI" id="CHEBI:29105"/>
    </cofactor>
</comment>
<evidence type="ECO:0000256" key="4">
    <source>
        <dbReference type="ARBA" id="ARBA00022723"/>
    </source>
</evidence>
<dbReference type="AlphaFoldDB" id="A0A1M5WMC0"/>
<dbReference type="InterPro" id="IPR052024">
    <property type="entry name" value="Methanogen_methyltrans"/>
</dbReference>
<evidence type="ECO:0000259" key="7">
    <source>
        <dbReference type="Pfam" id="PF01208"/>
    </source>
</evidence>
<dbReference type="STRING" id="1121306.SAMN02745196_01739"/>
<dbReference type="GO" id="GO:0046872">
    <property type="term" value="F:metal ion binding"/>
    <property type="evidence" value="ECO:0007669"/>
    <property type="project" value="UniProtKB-KW"/>
</dbReference>
<evidence type="ECO:0000313" key="9">
    <source>
        <dbReference type="Proteomes" id="UP000184526"/>
    </source>
</evidence>
<evidence type="ECO:0000313" key="8">
    <source>
        <dbReference type="EMBL" id="SHH88715.1"/>
    </source>
</evidence>
<dbReference type="GO" id="GO:0015948">
    <property type="term" value="P:methanogenesis"/>
    <property type="evidence" value="ECO:0007669"/>
    <property type="project" value="UniProtKB-KW"/>
</dbReference>
<dbReference type="PANTHER" id="PTHR47099">
    <property type="entry name" value="METHYLCOBAMIDE:COM METHYLTRANSFERASE MTBA"/>
    <property type="match status" value="1"/>
</dbReference>
<dbReference type="GO" id="GO:0006779">
    <property type="term" value="P:porphyrin-containing compound biosynthetic process"/>
    <property type="evidence" value="ECO:0007669"/>
    <property type="project" value="InterPro"/>
</dbReference>
<dbReference type="GO" id="GO:0008168">
    <property type="term" value="F:methyltransferase activity"/>
    <property type="evidence" value="ECO:0007669"/>
    <property type="project" value="UniProtKB-KW"/>
</dbReference>
<dbReference type="Proteomes" id="UP000184526">
    <property type="component" value="Unassembled WGS sequence"/>
</dbReference>
<evidence type="ECO:0000256" key="5">
    <source>
        <dbReference type="ARBA" id="ARBA00022833"/>
    </source>
</evidence>
<keyword evidence="3 8" id="KW-0808">Transferase</keyword>
<evidence type="ECO:0000256" key="6">
    <source>
        <dbReference type="ARBA" id="ARBA00022994"/>
    </source>
</evidence>
<name>A0A1M5WMC0_9CLOT</name>
<proteinExistence type="predicted"/>
<organism evidence="8 9">
    <name type="scientific">Clostridium collagenovorans DSM 3089</name>
    <dbReference type="NCBI Taxonomy" id="1121306"/>
    <lineage>
        <taxon>Bacteria</taxon>
        <taxon>Bacillati</taxon>
        <taxon>Bacillota</taxon>
        <taxon>Clostridia</taxon>
        <taxon>Eubacteriales</taxon>
        <taxon>Clostridiaceae</taxon>
        <taxon>Clostridium</taxon>
    </lineage>
</organism>
<dbReference type="SUPFAM" id="SSF51726">
    <property type="entry name" value="UROD/MetE-like"/>
    <property type="match status" value="1"/>
</dbReference>
<dbReference type="RefSeq" id="WP_072831636.1">
    <property type="nucleotide sequence ID" value="NZ_FQXP01000006.1"/>
</dbReference>
<dbReference type="InterPro" id="IPR038071">
    <property type="entry name" value="UROD/MetE-like_sf"/>
</dbReference>
<keyword evidence="6" id="KW-0484">Methanogenesis</keyword>
<keyword evidence="4" id="KW-0479">Metal-binding</keyword>
<dbReference type="InterPro" id="IPR000257">
    <property type="entry name" value="Uroporphyrinogen_deCOase"/>
</dbReference>
<protein>
    <submittedName>
        <fullName evidence="8">[methyl-Co(III) methanol-specific corrinoid protein]:coenzyme M methyltransferase</fullName>
    </submittedName>
</protein>
<dbReference type="OrthoDB" id="8452307at2"/>
<dbReference type="GO" id="GO:0006730">
    <property type="term" value="P:one-carbon metabolic process"/>
    <property type="evidence" value="ECO:0007669"/>
    <property type="project" value="InterPro"/>
</dbReference>
<keyword evidence="2 8" id="KW-0489">Methyltransferase</keyword>
<keyword evidence="5" id="KW-0862">Zinc</keyword>
<dbReference type="PANTHER" id="PTHR47099:SF1">
    <property type="entry name" value="METHYLCOBAMIDE:COM METHYLTRANSFERASE MTBA"/>
    <property type="match status" value="1"/>
</dbReference>
<keyword evidence="9" id="KW-1185">Reference proteome</keyword>
<dbReference type="Gene3D" id="3.20.20.210">
    <property type="match status" value="1"/>
</dbReference>